<comment type="caution">
    <text evidence="9">The sequence shown here is derived from an EMBL/GenBank/DDBJ whole genome shotgun (WGS) entry which is preliminary data.</text>
</comment>
<feature type="transmembrane region" description="Helical" evidence="7">
    <location>
        <begin position="7"/>
        <end position="35"/>
    </location>
</feature>
<dbReference type="PIRSF" id="PIRSF006066">
    <property type="entry name" value="HI0050"/>
    <property type="match status" value="1"/>
</dbReference>
<dbReference type="NCBIfam" id="TIGR00786">
    <property type="entry name" value="dctM"/>
    <property type="match status" value="1"/>
</dbReference>
<dbReference type="GO" id="GO:0022857">
    <property type="term" value="F:transmembrane transporter activity"/>
    <property type="evidence" value="ECO:0007669"/>
    <property type="project" value="TreeGrafter"/>
</dbReference>
<feature type="transmembrane region" description="Helical" evidence="7">
    <location>
        <begin position="358"/>
        <end position="379"/>
    </location>
</feature>
<evidence type="ECO:0000313" key="9">
    <source>
        <dbReference type="EMBL" id="EJU17582.1"/>
    </source>
</evidence>
<dbReference type="GO" id="GO:0005886">
    <property type="term" value="C:plasma membrane"/>
    <property type="evidence" value="ECO:0007669"/>
    <property type="project" value="UniProtKB-SubCell"/>
</dbReference>
<feature type="transmembrane region" description="Helical" evidence="7">
    <location>
        <begin position="399"/>
        <end position="423"/>
    </location>
</feature>
<feature type="domain" description="TRAP C4-dicarboxylate transport system permease DctM subunit" evidence="8">
    <location>
        <begin position="8"/>
        <end position="418"/>
    </location>
</feature>
<proteinExistence type="predicted"/>
<feature type="transmembrane region" description="Helical" evidence="7">
    <location>
        <begin position="280"/>
        <end position="297"/>
    </location>
</feature>
<keyword evidence="6 7" id="KW-0472">Membrane</keyword>
<evidence type="ECO:0000256" key="2">
    <source>
        <dbReference type="ARBA" id="ARBA00022475"/>
    </source>
</evidence>
<evidence type="ECO:0000259" key="8">
    <source>
        <dbReference type="Pfam" id="PF06808"/>
    </source>
</evidence>
<evidence type="ECO:0000256" key="5">
    <source>
        <dbReference type="ARBA" id="ARBA00022989"/>
    </source>
</evidence>
<feature type="transmembrane region" description="Helical" evidence="7">
    <location>
        <begin position="172"/>
        <end position="193"/>
    </location>
</feature>
<comment type="subcellular location">
    <subcellularLocation>
        <location evidence="1">Cell inner membrane</location>
        <topology evidence="1">Multi-pass membrane protein</topology>
    </subcellularLocation>
</comment>
<evidence type="ECO:0000256" key="4">
    <source>
        <dbReference type="ARBA" id="ARBA00022692"/>
    </source>
</evidence>
<keyword evidence="2" id="KW-1003">Cell membrane</keyword>
<gene>
    <name evidence="9" type="ORF">HMPREF1127_1304</name>
</gene>
<evidence type="ECO:0000256" key="3">
    <source>
        <dbReference type="ARBA" id="ARBA00022519"/>
    </source>
</evidence>
<dbReference type="PANTHER" id="PTHR33362:SF4">
    <property type="entry name" value="2,3-DIKETO-L-GULONATE TRAP TRANSPORTER LARGE PERMEASE PROTEIN YIAN"/>
    <property type="match status" value="1"/>
</dbReference>
<keyword evidence="5 7" id="KW-1133">Transmembrane helix</keyword>
<feature type="transmembrane region" description="Helical" evidence="7">
    <location>
        <begin position="243"/>
        <end position="259"/>
    </location>
</feature>
<reference evidence="9 10" key="1">
    <citation type="submission" date="2012-07" db="EMBL/GenBank/DDBJ databases">
        <authorList>
            <person name="Durkin A.S."/>
            <person name="McCorrison J."/>
            <person name="Torralba M."/>
            <person name="Gillis M."/>
            <person name="Methe B."/>
            <person name="Sutton G."/>
            <person name="Nelson K.E."/>
        </authorList>
    </citation>
    <scope>NUCLEOTIDE SEQUENCE [LARGE SCALE GENOMIC DNA]</scope>
    <source>
        <strain evidence="9 10">Fnf 1007</strain>
    </source>
</reference>
<dbReference type="PANTHER" id="PTHR33362">
    <property type="entry name" value="SIALIC ACID TRAP TRANSPORTER PERMEASE PROTEIN SIAT-RELATED"/>
    <property type="match status" value="1"/>
</dbReference>
<dbReference type="InterPro" id="IPR004681">
    <property type="entry name" value="TRAP_DctM"/>
</dbReference>
<evidence type="ECO:0000256" key="6">
    <source>
        <dbReference type="ARBA" id="ARBA00023136"/>
    </source>
</evidence>
<sequence length="428" mass="46998">MIGFLPIFLLFILFFLNIPIAFALMGSSLFFFAFLDNSMDLDLMMQTFIRSAESFPLLAIPFFIMAGSIMNYSGISKRLMGMAEVLTGHWTGGLAQVNILLSVLMGGISGSANADAAMQCKILVPEMEKRGYSKNFSAAVTAASSIVSPIIPPGIVLIIYSLLSNVSVAKMFIAGYLPGILIALSLMITVFIISHKRKYLPSREKRATIQEIFKQLKESIWALILPFIIILGMRIGIFTPTEAGAIAVVVTTLIGFFIYKELHWSHFPKILKETVEGTSTVMFVIIAANVFGSYLSWERIPYKLTEMLLEFSSTPWTILLIINLLLLFAGMFIDGGAAMIILAPLLIPAALSLGIDPLHLGIVMVVNIMIGGVTPPFGSMMFLTCSLLNIKLQDFIKEILPFILALFLVLALLTYIPSLSLFLPNLLS</sequence>
<organism evidence="9 10">
    <name type="scientific">Fusobacterium necrophorum subsp. funduliforme Fnf 1007</name>
    <dbReference type="NCBI Taxonomy" id="1161424"/>
    <lineage>
        <taxon>Bacteria</taxon>
        <taxon>Fusobacteriati</taxon>
        <taxon>Fusobacteriota</taxon>
        <taxon>Fusobacteriia</taxon>
        <taxon>Fusobacteriales</taxon>
        <taxon>Fusobacteriaceae</taxon>
        <taxon>Fusobacterium</taxon>
    </lineage>
</organism>
<dbReference type="RefSeq" id="WP_005961421.1">
    <property type="nucleotide sequence ID" value="NZ_ALKK01000046.1"/>
</dbReference>
<feature type="transmembrane region" description="Helical" evidence="7">
    <location>
        <begin position="220"/>
        <end position="237"/>
    </location>
</feature>
<feature type="transmembrane region" description="Helical" evidence="7">
    <location>
        <begin position="136"/>
        <end position="160"/>
    </location>
</feature>
<dbReference type="GeneID" id="75075007"/>
<evidence type="ECO:0000256" key="7">
    <source>
        <dbReference type="SAM" id="Phobius"/>
    </source>
</evidence>
<protein>
    <submittedName>
        <fullName evidence="9">TRAP transporter, DctM subunit</fullName>
    </submittedName>
</protein>
<evidence type="ECO:0000313" key="10">
    <source>
        <dbReference type="Proteomes" id="UP000003120"/>
    </source>
</evidence>
<dbReference type="Proteomes" id="UP000003120">
    <property type="component" value="Unassembled WGS sequence"/>
</dbReference>
<feature type="transmembrane region" description="Helical" evidence="7">
    <location>
        <begin position="55"/>
        <end position="72"/>
    </location>
</feature>
<accession>A0AAN4ATL7</accession>
<dbReference type="Pfam" id="PF06808">
    <property type="entry name" value="DctM"/>
    <property type="match status" value="1"/>
</dbReference>
<evidence type="ECO:0000256" key="1">
    <source>
        <dbReference type="ARBA" id="ARBA00004429"/>
    </source>
</evidence>
<keyword evidence="3" id="KW-0997">Cell inner membrane</keyword>
<dbReference type="InterPro" id="IPR010656">
    <property type="entry name" value="DctM"/>
</dbReference>
<keyword evidence="4 7" id="KW-0812">Transmembrane</keyword>
<dbReference type="EMBL" id="ALKK01000046">
    <property type="protein sequence ID" value="EJU17582.1"/>
    <property type="molecule type" value="Genomic_DNA"/>
</dbReference>
<dbReference type="AlphaFoldDB" id="A0AAN4ATL7"/>
<feature type="transmembrane region" description="Helical" evidence="7">
    <location>
        <begin position="317"/>
        <end position="346"/>
    </location>
</feature>
<name>A0AAN4ATL7_9FUSO</name>